<gene>
    <name evidence="2" type="ORF">O181_033469</name>
</gene>
<reference evidence="2" key="1">
    <citation type="submission" date="2021-03" db="EMBL/GenBank/DDBJ databases">
        <title>Draft genome sequence of rust myrtle Austropuccinia psidii MF-1, a brazilian biotype.</title>
        <authorList>
            <person name="Quecine M.C."/>
            <person name="Pachon D.M.R."/>
            <person name="Bonatelli M.L."/>
            <person name="Correr F.H."/>
            <person name="Franceschini L.M."/>
            <person name="Leite T.F."/>
            <person name="Margarido G.R.A."/>
            <person name="Almeida C.A."/>
            <person name="Ferrarezi J.A."/>
            <person name="Labate C.A."/>
        </authorList>
    </citation>
    <scope>NUCLEOTIDE SEQUENCE</scope>
    <source>
        <strain evidence="2">MF-1</strain>
    </source>
</reference>
<evidence type="ECO:0000313" key="3">
    <source>
        <dbReference type="Proteomes" id="UP000765509"/>
    </source>
</evidence>
<protein>
    <submittedName>
        <fullName evidence="2">Uncharacterized protein</fullName>
    </submittedName>
</protein>
<feature type="region of interest" description="Disordered" evidence="1">
    <location>
        <begin position="458"/>
        <end position="480"/>
    </location>
</feature>
<feature type="compositionally biased region" description="Polar residues" evidence="1">
    <location>
        <begin position="1"/>
        <end position="12"/>
    </location>
</feature>
<feature type="region of interest" description="Disordered" evidence="1">
    <location>
        <begin position="1"/>
        <end position="20"/>
    </location>
</feature>
<dbReference type="EMBL" id="AVOT02012215">
    <property type="protein sequence ID" value="MBW0493754.1"/>
    <property type="molecule type" value="Genomic_DNA"/>
</dbReference>
<dbReference type="AlphaFoldDB" id="A0A9Q3CYU3"/>
<dbReference type="Proteomes" id="UP000765509">
    <property type="component" value="Unassembled WGS sequence"/>
</dbReference>
<sequence>MCQHCSTQTHSSPDGDRQGVAFTPFQYKQHIKSLKSTIAPKSLPNIPTSASGSECLQILSDQIIPADYLQLTQGTFSTPEGLNSTAHKPYSGSQNLPPQELEMIISAILSLRYNIPHRASCIFNPTLNLLIKSSISSSAGHPTPAFHIPQDLSTIFEHLQLEPVIQDYICCPQCFFLNGLTESVTTDQPHCQCHNYPNDHDSPCTQSLGKLIYSFEPRTQNTTNTKQNFIPTKHFIYQPFKNWLARFLQWAGIIEILHPHQQSQTPEGSPKCEIWDGLVWRRFTGTTNSHHPPFMSIPGALAFSIYVDWFNAHVKSTRLAGIGPIMLIFLNLLSGERLKPENVYVSGIIPGSKEKTELPINATHQGAQRAMARLPFFTHLNSHKSTISRGLWATPKQQQAIFSKYGVRYSILEDLQYWDASRMVNLDIMHNSILGILKDHAAFKLCIPESKSKIYFRSHRKSNDTNSSDSDSMTSNSSLDQITLREARSLRRDTAKIINESLPTPHTQHPSSASAEIPSFNANYIPTSKIPSELDISALSDHQIKGEALEHL</sequence>
<evidence type="ECO:0000313" key="2">
    <source>
        <dbReference type="EMBL" id="MBW0493754.1"/>
    </source>
</evidence>
<dbReference type="OrthoDB" id="2285201at2759"/>
<proteinExistence type="predicted"/>
<evidence type="ECO:0000256" key="1">
    <source>
        <dbReference type="SAM" id="MobiDB-lite"/>
    </source>
</evidence>
<comment type="caution">
    <text evidence="2">The sequence shown here is derived from an EMBL/GenBank/DDBJ whole genome shotgun (WGS) entry which is preliminary data.</text>
</comment>
<accession>A0A9Q3CYU3</accession>
<keyword evidence="3" id="KW-1185">Reference proteome</keyword>
<organism evidence="2 3">
    <name type="scientific">Austropuccinia psidii MF-1</name>
    <dbReference type="NCBI Taxonomy" id="1389203"/>
    <lineage>
        <taxon>Eukaryota</taxon>
        <taxon>Fungi</taxon>
        <taxon>Dikarya</taxon>
        <taxon>Basidiomycota</taxon>
        <taxon>Pucciniomycotina</taxon>
        <taxon>Pucciniomycetes</taxon>
        <taxon>Pucciniales</taxon>
        <taxon>Sphaerophragmiaceae</taxon>
        <taxon>Austropuccinia</taxon>
    </lineage>
</organism>
<feature type="compositionally biased region" description="Low complexity" evidence="1">
    <location>
        <begin position="464"/>
        <end position="478"/>
    </location>
</feature>
<name>A0A9Q3CYU3_9BASI</name>